<evidence type="ECO:0000256" key="14">
    <source>
        <dbReference type="ARBA" id="ARBA00031533"/>
    </source>
</evidence>
<evidence type="ECO:0000313" key="17">
    <source>
        <dbReference type="EMBL" id="MTV74588.1"/>
    </source>
</evidence>
<keyword evidence="9" id="KW-0479">Metal-binding</keyword>
<organism evidence="17 18">
    <name type="scientific">Streptococcus pneumoniae</name>
    <dbReference type="NCBI Taxonomy" id="1313"/>
    <lineage>
        <taxon>Bacteria</taxon>
        <taxon>Bacillati</taxon>
        <taxon>Bacillota</taxon>
        <taxon>Bacilli</taxon>
        <taxon>Lactobacillales</taxon>
        <taxon>Streptococcaceae</taxon>
        <taxon>Streptococcus</taxon>
    </lineage>
</organism>
<evidence type="ECO:0000256" key="1">
    <source>
        <dbReference type="ARBA" id="ARBA00000098"/>
    </source>
</evidence>
<dbReference type="EMBL" id="WNHQ01001263">
    <property type="protein sequence ID" value="MTV74588.1"/>
    <property type="molecule type" value="Genomic_DNA"/>
</dbReference>
<evidence type="ECO:0000256" key="10">
    <source>
        <dbReference type="ARBA" id="ARBA00022801"/>
    </source>
</evidence>
<dbReference type="AlphaFoldDB" id="A0A6G2DEA0"/>
<evidence type="ECO:0000259" key="16">
    <source>
        <dbReference type="Pfam" id="PF01433"/>
    </source>
</evidence>
<evidence type="ECO:0000256" key="3">
    <source>
        <dbReference type="ARBA" id="ARBA00010136"/>
    </source>
</evidence>
<keyword evidence="11" id="KW-0862">Zinc</keyword>
<dbReference type="InterPro" id="IPR027268">
    <property type="entry name" value="Peptidase_M4/M1_CTD_sf"/>
</dbReference>
<name>A0A6G2DEA0_STREE</name>
<comment type="caution">
    <text evidence="17">The sequence shown here is derived from an EMBL/GenBank/DDBJ whole genome shotgun (WGS) entry which is preliminary data.</text>
</comment>
<gene>
    <name evidence="17" type="ORF">GM540_11535</name>
</gene>
<dbReference type="PRINTS" id="PR00756">
    <property type="entry name" value="ALADIPTASE"/>
</dbReference>
<dbReference type="InterPro" id="IPR001930">
    <property type="entry name" value="Peptidase_M1"/>
</dbReference>
<comment type="similarity">
    <text evidence="3">Belongs to the peptidase M1 family.</text>
</comment>
<evidence type="ECO:0000256" key="2">
    <source>
        <dbReference type="ARBA" id="ARBA00001947"/>
    </source>
</evidence>
<evidence type="ECO:0000256" key="12">
    <source>
        <dbReference type="ARBA" id="ARBA00023049"/>
    </source>
</evidence>
<dbReference type="InterPro" id="IPR050344">
    <property type="entry name" value="Peptidase_M1_aminopeptidases"/>
</dbReference>
<comment type="function">
    <text evidence="15">Aminopeptidase with broad substrate specificity to several peptides. It has more affinity for oligopeptides than for dipeptides. It plays an essential role in the metabolism, it may be involved in nitrogen supply or protein turnover.</text>
</comment>
<dbReference type="GO" id="GO:0006508">
    <property type="term" value="P:proteolysis"/>
    <property type="evidence" value="ECO:0007669"/>
    <property type="project" value="UniProtKB-KW"/>
</dbReference>
<keyword evidence="7 17" id="KW-0031">Aminopeptidase</keyword>
<evidence type="ECO:0000256" key="13">
    <source>
        <dbReference type="ARBA" id="ARBA00029811"/>
    </source>
</evidence>
<evidence type="ECO:0000256" key="8">
    <source>
        <dbReference type="ARBA" id="ARBA00022670"/>
    </source>
</evidence>
<comment type="cofactor">
    <cofactor evidence="2">
        <name>Zn(2+)</name>
        <dbReference type="ChEBI" id="CHEBI:29105"/>
    </cofactor>
</comment>
<feature type="non-terminal residue" evidence="17">
    <location>
        <position position="1"/>
    </location>
</feature>
<dbReference type="Proteomes" id="UP000483094">
    <property type="component" value="Unassembled WGS sequence"/>
</dbReference>
<dbReference type="PANTHER" id="PTHR11533">
    <property type="entry name" value="PROTEASE M1 ZINC METALLOPROTEASE"/>
    <property type="match status" value="1"/>
</dbReference>
<keyword evidence="10" id="KW-0378">Hydrolase</keyword>
<evidence type="ECO:0000256" key="9">
    <source>
        <dbReference type="ARBA" id="ARBA00022723"/>
    </source>
</evidence>
<dbReference type="GO" id="GO:0070006">
    <property type="term" value="F:metalloaminopeptidase activity"/>
    <property type="evidence" value="ECO:0007669"/>
    <property type="project" value="TreeGrafter"/>
</dbReference>
<protein>
    <recommendedName>
        <fullName evidence="6">Aminopeptidase N</fullName>
        <ecNumber evidence="5">3.4.11.2</ecNumber>
    </recommendedName>
    <alternativeName>
        <fullName evidence="13">Alanine aminopeptidase</fullName>
    </alternativeName>
    <alternativeName>
        <fullName evidence="14">Lysyl aminopeptidase</fullName>
    </alternativeName>
</protein>
<accession>A0A6G2DEA0</accession>
<dbReference type="InterPro" id="IPR014782">
    <property type="entry name" value="Peptidase_M1_dom"/>
</dbReference>
<evidence type="ECO:0000256" key="6">
    <source>
        <dbReference type="ARBA" id="ARBA00015611"/>
    </source>
</evidence>
<feature type="non-terminal residue" evidence="17">
    <location>
        <position position="162"/>
    </location>
</feature>
<dbReference type="GO" id="GO:0016020">
    <property type="term" value="C:membrane"/>
    <property type="evidence" value="ECO:0007669"/>
    <property type="project" value="TreeGrafter"/>
</dbReference>
<dbReference type="GO" id="GO:0016285">
    <property type="term" value="F:alanyl aminopeptidase activity"/>
    <property type="evidence" value="ECO:0007669"/>
    <property type="project" value="UniProtKB-EC"/>
</dbReference>
<dbReference type="GO" id="GO:0005737">
    <property type="term" value="C:cytoplasm"/>
    <property type="evidence" value="ECO:0007669"/>
    <property type="project" value="TreeGrafter"/>
</dbReference>
<dbReference type="PANTHER" id="PTHR11533:SF174">
    <property type="entry name" value="PUROMYCIN-SENSITIVE AMINOPEPTIDASE-RELATED"/>
    <property type="match status" value="1"/>
</dbReference>
<keyword evidence="12" id="KW-0482">Metalloprotease</keyword>
<dbReference type="FunFam" id="1.10.390.10:FF:000013">
    <property type="entry name" value="Aminopeptidase N"/>
    <property type="match status" value="1"/>
</dbReference>
<dbReference type="GO" id="GO:0043171">
    <property type="term" value="P:peptide catabolic process"/>
    <property type="evidence" value="ECO:0007669"/>
    <property type="project" value="TreeGrafter"/>
</dbReference>
<reference evidence="17 18" key="1">
    <citation type="submission" date="2019-11" db="EMBL/GenBank/DDBJ databases">
        <title>Growth characteristics of pneumococcus vary with the chemical composition of the capsule and with environmental conditions.</title>
        <authorList>
            <person name="Tothpal A."/>
            <person name="Desobry K."/>
            <person name="Joshi S."/>
            <person name="Wyllie A.L."/>
            <person name="Weinberger D.M."/>
        </authorList>
    </citation>
    <scope>NUCLEOTIDE SEQUENCE [LARGE SCALE GENOMIC DNA]</scope>
    <source>
        <strain evidence="18">pnumococcus19F</strain>
    </source>
</reference>
<evidence type="ECO:0000256" key="7">
    <source>
        <dbReference type="ARBA" id="ARBA00022438"/>
    </source>
</evidence>
<sequence>ALVVAHELAHQWFGNLVTMKWWDDLWLNESFANMMEYVCVDTIEPSWNIFEDFQTGGVPLALERDATDGVQSVHVEVKHPDEINTLFDGAIVYAKGSRLMHMLRRWLGDADFAKGLHAYFEKHQYSNTIGSDLWDALGQASGRDVAAFMDSWLEQPGYPVLT</sequence>
<dbReference type="GO" id="GO:0005615">
    <property type="term" value="C:extracellular space"/>
    <property type="evidence" value="ECO:0007669"/>
    <property type="project" value="TreeGrafter"/>
</dbReference>
<dbReference type="Pfam" id="PF01433">
    <property type="entry name" value="Peptidase_M1"/>
    <property type="match status" value="1"/>
</dbReference>
<keyword evidence="8" id="KW-0645">Protease</keyword>
<dbReference type="EC" id="3.4.11.2" evidence="5"/>
<evidence type="ECO:0000256" key="5">
    <source>
        <dbReference type="ARBA" id="ARBA00012564"/>
    </source>
</evidence>
<evidence type="ECO:0000256" key="4">
    <source>
        <dbReference type="ARBA" id="ARBA00011245"/>
    </source>
</evidence>
<dbReference type="Gene3D" id="1.10.390.10">
    <property type="entry name" value="Neutral Protease Domain 2"/>
    <property type="match status" value="1"/>
</dbReference>
<evidence type="ECO:0000313" key="18">
    <source>
        <dbReference type="Proteomes" id="UP000483094"/>
    </source>
</evidence>
<dbReference type="SUPFAM" id="SSF55486">
    <property type="entry name" value="Metalloproteases ('zincins'), catalytic domain"/>
    <property type="match status" value="1"/>
</dbReference>
<feature type="domain" description="Peptidase M1 membrane alanine aminopeptidase" evidence="16">
    <location>
        <begin position="2"/>
        <end position="152"/>
    </location>
</feature>
<dbReference type="GO" id="GO:0008270">
    <property type="term" value="F:zinc ion binding"/>
    <property type="evidence" value="ECO:0007669"/>
    <property type="project" value="InterPro"/>
</dbReference>
<proteinExistence type="inferred from homology"/>
<dbReference type="GO" id="GO:0042277">
    <property type="term" value="F:peptide binding"/>
    <property type="evidence" value="ECO:0007669"/>
    <property type="project" value="TreeGrafter"/>
</dbReference>
<comment type="catalytic activity">
    <reaction evidence="1">
        <text>Release of an N-terminal amino acid, Xaa-|-Yaa- from a peptide, amide or arylamide. Xaa is preferably Ala, but may be most amino acids including Pro (slow action). When a terminal hydrophobic residue is followed by a prolyl residue, the two may be released as an intact Xaa-Pro dipeptide.</text>
        <dbReference type="EC" id="3.4.11.2"/>
    </reaction>
</comment>
<evidence type="ECO:0000256" key="15">
    <source>
        <dbReference type="ARBA" id="ARBA00057504"/>
    </source>
</evidence>
<comment type="subunit">
    <text evidence="4">Monomer.</text>
</comment>
<evidence type="ECO:0000256" key="11">
    <source>
        <dbReference type="ARBA" id="ARBA00022833"/>
    </source>
</evidence>